<dbReference type="AlphaFoldDB" id="A0A917EMB7"/>
<evidence type="ECO:0000313" key="2">
    <source>
        <dbReference type="EMBL" id="GGE56517.1"/>
    </source>
</evidence>
<proteinExistence type="predicted"/>
<dbReference type="GO" id="GO:0005524">
    <property type="term" value="F:ATP binding"/>
    <property type="evidence" value="ECO:0007669"/>
    <property type="project" value="InterPro"/>
</dbReference>
<accession>A0A917EMB7</accession>
<dbReference type="Gene3D" id="3.40.50.300">
    <property type="entry name" value="P-loop containing nucleotide triphosphate hydrolases"/>
    <property type="match status" value="1"/>
</dbReference>
<dbReference type="InterPro" id="IPR027417">
    <property type="entry name" value="P-loop_NTPase"/>
</dbReference>
<comment type="caution">
    <text evidence="2">The sequence shown here is derived from an EMBL/GenBank/DDBJ whole genome shotgun (WGS) entry which is preliminary data.</text>
</comment>
<protein>
    <recommendedName>
        <fullName evidence="1">Phosphoribulokinase/uridine kinase domain-containing protein</fullName>
    </recommendedName>
</protein>
<evidence type="ECO:0000313" key="3">
    <source>
        <dbReference type="Proteomes" id="UP000605259"/>
    </source>
</evidence>
<keyword evidence="3" id="KW-1185">Reference proteome</keyword>
<name>A0A917EMB7_9BACI</name>
<dbReference type="EMBL" id="BMFK01000001">
    <property type="protein sequence ID" value="GGE56517.1"/>
    <property type="molecule type" value="Genomic_DNA"/>
</dbReference>
<reference evidence="2" key="1">
    <citation type="journal article" date="2014" name="Int. J. Syst. Evol. Microbiol.">
        <title>Complete genome sequence of Corynebacterium casei LMG S-19264T (=DSM 44701T), isolated from a smear-ripened cheese.</title>
        <authorList>
            <consortium name="US DOE Joint Genome Institute (JGI-PGF)"/>
            <person name="Walter F."/>
            <person name="Albersmeier A."/>
            <person name="Kalinowski J."/>
            <person name="Ruckert C."/>
        </authorList>
    </citation>
    <scope>NUCLEOTIDE SEQUENCE</scope>
    <source>
        <strain evidence="2">CGMCC 1.12698</strain>
    </source>
</reference>
<feature type="domain" description="Phosphoribulokinase/uridine kinase" evidence="1">
    <location>
        <begin position="90"/>
        <end position="161"/>
    </location>
</feature>
<sequence length="187" mass="21262">MGQRPTVISIAAVSGGGKTTITKHLVSEFSSAKALYFDNYLFDEYPSDSCTNIDTGVTDDEWVLTSFISDLQTLLHISPSLDYIFLDYPFAYLHEAMKQYIDLAVYIDTPLDIAMARRIRRDFKDCSIAEIHDYVLHYETYGRTAYLESIHSVKPNSDIIIDGTFSASVITKQLVEEIKQRKLAKRL</sequence>
<dbReference type="GO" id="GO:0016301">
    <property type="term" value="F:kinase activity"/>
    <property type="evidence" value="ECO:0007669"/>
    <property type="project" value="InterPro"/>
</dbReference>
<dbReference type="Pfam" id="PF00485">
    <property type="entry name" value="PRK"/>
    <property type="match status" value="1"/>
</dbReference>
<gene>
    <name evidence="2" type="primary">udk</name>
    <name evidence="2" type="ORF">GCM10007140_03550</name>
</gene>
<dbReference type="SUPFAM" id="SSF52540">
    <property type="entry name" value="P-loop containing nucleoside triphosphate hydrolases"/>
    <property type="match status" value="1"/>
</dbReference>
<dbReference type="RefSeq" id="WP_188386735.1">
    <property type="nucleotide sequence ID" value="NZ_BMFK01000001.1"/>
</dbReference>
<dbReference type="NCBIfam" id="NF006085">
    <property type="entry name" value="PRK08233.1"/>
    <property type="match status" value="1"/>
</dbReference>
<evidence type="ECO:0000259" key="1">
    <source>
        <dbReference type="Pfam" id="PF00485"/>
    </source>
</evidence>
<organism evidence="2 3">
    <name type="scientific">Priestia taiwanensis</name>
    <dbReference type="NCBI Taxonomy" id="1347902"/>
    <lineage>
        <taxon>Bacteria</taxon>
        <taxon>Bacillati</taxon>
        <taxon>Bacillota</taxon>
        <taxon>Bacilli</taxon>
        <taxon>Bacillales</taxon>
        <taxon>Bacillaceae</taxon>
        <taxon>Priestia</taxon>
    </lineage>
</organism>
<dbReference type="Proteomes" id="UP000605259">
    <property type="component" value="Unassembled WGS sequence"/>
</dbReference>
<reference evidence="2" key="2">
    <citation type="submission" date="2020-09" db="EMBL/GenBank/DDBJ databases">
        <authorList>
            <person name="Sun Q."/>
            <person name="Zhou Y."/>
        </authorList>
    </citation>
    <scope>NUCLEOTIDE SEQUENCE</scope>
    <source>
        <strain evidence="2">CGMCC 1.12698</strain>
    </source>
</reference>
<dbReference type="InterPro" id="IPR006083">
    <property type="entry name" value="PRK/URK"/>
</dbReference>